<keyword evidence="9" id="KW-0175">Coiled coil</keyword>
<evidence type="ECO:0000256" key="4">
    <source>
        <dbReference type="ARBA" id="ARBA00022741"/>
    </source>
</evidence>
<dbReference type="GO" id="GO:0034663">
    <property type="term" value="C:endoplasmic reticulum chaperone complex"/>
    <property type="evidence" value="ECO:0007669"/>
    <property type="project" value="TreeGrafter"/>
</dbReference>
<feature type="region of interest" description="Disordered" evidence="10">
    <location>
        <begin position="551"/>
        <end position="686"/>
    </location>
</feature>
<feature type="chain" id="PRO_5029687124" description="Hypoxia up-regulated protein 1" evidence="11">
    <location>
        <begin position="19"/>
        <end position="991"/>
    </location>
</feature>
<dbReference type="Pfam" id="PF00012">
    <property type="entry name" value="HSP70"/>
    <property type="match status" value="1"/>
</dbReference>
<proteinExistence type="inferred from homology"/>
<name>A0A7I8V735_9ANNE</name>
<dbReference type="Gene3D" id="2.60.34.10">
    <property type="entry name" value="Substrate Binding Domain Of DNAk, Chain A, domain 1"/>
    <property type="match status" value="1"/>
</dbReference>
<keyword evidence="3 11" id="KW-0732">Signal</keyword>
<comment type="similarity">
    <text evidence="2">Belongs to the heat shock protein 70 family.</text>
</comment>
<feature type="compositionally biased region" description="Low complexity" evidence="10">
    <location>
        <begin position="914"/>
        <end position="929"/>
    </location>
</feature>
<evidence type="ECO:0000256" key="10">
    <source>
        <dbReference type="SAM" id="MobiDB-lite"/>
    </source>
</evidence>
<dbReference type="CDD" id="cd10230">
    <property type="entry name" value="ASKHA_NBD_HSP70_HYOU1"/>
    <property type="match status" value="1"/>
</dbReference>
<evidence type="ECO:0000256" key="11">
    <source>
        <dbReference type="SAM" id="SignalP"/>
    </source>
</evidence>
<dbReference type="Gene3D" id="3.30.420.40">
    <property type="match status" value="2"/>
</dbReference>
<dbReference type="EMBL" id="CAJFCJ010000002">
    <property type="protein sequence ID" value="CAD5112087.1"/>
    <property type="molecule type" value="Genomic_DNA"/>
</dbReference>
<dbReference type="InterPro" id="IPR029047">
    <property type="entry name" value="HSP70_peptide-bd_sf"/>
</dbReference>
<evidence type="ECO:0000313" key="12">
    <source>
        <dbReference type="EMBL" id="CAD5112087.1"/>
    </source>
</evidence>
<gene>
    <name evidence="12" type="ORF">DGYR_LOCUS1290</name>
</gene>
<keyword evidence="4" id="KW-0547">Nucleotide-binding</keyword>
<protein>
    <recommendedName>
        <fullName evidence="8">Hypoxia up-regulated protein 1</fullName>
    </recommendedName>
</protein>
<dbReference type="GO" id="GO:0030968">
    <property type="term" value="P:endoplasmic reticulum unfolded protein response"/>
    <property type="evidence" value="ECO:0007669"/>
    <property type="project" value="TreeGrafter"/>
</dbReference>
<dbReference type="InterPro" id="IPR013126">
    <property type="entry name" value="Hsp_70_fam"/>
</dbReference>
<keyword evidence="6" id="KW-0067">ATP-binding</keyword>
<dbReference type="FunFam" id="3.30.30.30:FF:000004">
    <property type="entry name" value="hypoxia up-regulated protein 1"/>
    <property type="match status" value="1"/>
</dbReference>
<dbReference type="PANTHER" id="PTHR45639:SF3">
    <property type="entry name" value="HYPOXIA UP-REGULATED PROTEIN 1"/>
    <property type="match status" value="1"/>
</dbReference>
<feature type="compositionally biased region" description="Basic and acidic residues" evidence="10">
    <location>
        <begin position="930"/>
        <end position="969"/>
    </location>
</feature>
<dbReference type="SUPFAM" id="SSF53067">
    <property type="entry name" value="Actin-like ATPase domain"/>
    <property type="match status" value="2"/>
</dbReference>
<organism evidence="12 13">
    <name type="scientific">Dimorphilus gyrociliatus</name>
    <dbReference type="NCBI Taxonomy" id="2664684"/>
    <lineage>
        <taxon>Eukaryota</taxon>
        <taxon>Metazoa</taxon>
        <taxon>Spiralia</taxon>
        <taxon>Lophotrochozoa</taxon>
        <taxon>Annelida</taxon>
        <taxon>Polychaeta</taxon>
        <taxon>Polychaeta incertae sedis</taxon>
        <taxon>Dinophilidae</taxon>
        <taxon>Dimorphilus</taxon>
    </lineage>
</organism>
<feature type="signal peptide" evidence="11">
    <location>
        <begin position="1"/>
        <end position="18"/>
    </location>
</feature>
<evidence type="ECO:0000313" key="13">
    <source>
        <dbReference type="Proteomes" id="UP000549394"/>
    </source>
</evidence>
<keyword evidence="7" id="KW-0143">Chaperone</keyword>
<comment type="caution">
    <text evidence="12">The sequence shown here is derived from an EMBL/GenBank/DDBJ whole genome shotgun (WGS) entry which is preliminary data.</text>
</comment>
<feature type="compositionally biased region" description="Basic and acidic residues" evidence="10">
    <location>
        <begin position="578"/>
        <end position="686"/>
    </location>
</feature>
<evidence type="ECO:0000256" key="1">
    <source>
        <dbReference type="ARBA" id="ARBA00004319"/>
    </source>
</evidence>
<reference evidence="12 13" key="1">
    <citation type="submission" date="2020-08" db="EMBL/GenBank/DDBJ databases">
        <authorList>
            <person name="Hejnol A."/>
        </authorList>
    </citation>
    <scope>NUCLEOTIDE SEQUENCE [LARGE SCALE GENOMIC DNA]</scope>
</reference>
<dbReference type="InterPro" id="IPR043129">
    <property type="entry name" value="ATPase_NBD"/>
</dbReference>
<evidence type="ECO:0000256" key="5">
    <source>
        <dbReference type="ARBA" id="ARBA00022824"/>
    </source>
</evidence>
<dbReference type="Proteomes" id="UP000549394">
    <property type="component" value="Unassembled WGS sequence"/>
</dbReference>
<dbReference type="FunFam" id="3.90.640.10:FF:000004">
    <property type="entry name" value="Heat shock 70 kDa protein 4"/>
    <property type="match status" value="1"/>
</dbReference>
<sequence>MWAVKILLLFITIQTATAGLAVMSVDLGAEFMKVAIVKPGVPMEVALSKESKRKTDVVISYRDGDRSFGGPAMSTAVKYPRLAYRFLKYIVGKKADSPSVKEFLIKFPYYKIEAHPETGFVQFLHDGDDKYTVEELLAMILEYAQEIASHFAEQPVNEAVITVPPFFNQAERRSLARAADLAGIKLLQLMNDNAAVALNYGVFRRKAFNTTAQHYMFFDVGSISTKATIVSYQLVKTKNPVTGIVDTDPQVTIKGVGYDRNLGGLDWTLRLREHLAKRFEAVKKTKNVLRDNNRAMAKLLKEADRLKQVLSANADHYAQIENLMDEEDFRTKVTRSEFEEMTDDLFERIAKPVKDALKTSQVTMDEIHEVILMGAGTRMPKIQEILKKTLKLNELGKSINTDEAAALGAVYQAAHLSKGFRVKKFTVKDAAMYPIIVRFNRMKESNEEETRVISRTLFNRMNNYPQKKVMIFNKQLKDFDFNVLYGDMSFLSPAESEDFGSTELLKVKLAGVEDAHNKYNEKAEAKGVKAHFKMDDSGILFLDRVEAAFERPPDAPEEESTFQKLGSTISNLFGGSKPGEEGKDEQKPEEKKDNESIKKEEPKEDKKEDKKEKETDKSKFKKENNEEPDKTESGKNKKTKEQDKTEKTENTETKNEESKKTDKENDKKETKDSDKKEQKKEPAKATIVKEHLSFSLESLDSVNPSDSTIKISRNLLKELKQKDEEKIKLAAAKNDVESFIINYQDKLYQDEYQTCSKEEEREKLSAALSGASDWFYDQDDSVPRKTYEDKLAELEDIFKDINNRVKEIKDQPQAWEAMRIQLNHSEVFIAGMKNFTGEDSIFTQVEYDTLDKLINKTREWSKEKKAEVEKANKQETLPVQVTDIYMKLAELDREIRYLASKAKNYRPKPKVVPTNDTNSNTTDTSQNKTSETKDDKKEEFVVPEKAEESEEKRKPKHKSTSEDSEKSDETLQLDGNTDQTTPPTQEDKDEL</sequence>
<evidence type="ECO:0000256" key="7">
    <source>
        <dbReference type="ARBA" id="ARBA00023186"/>
    </source>
</evidence>
<dbReference type="InterPro" id="IPR029048">
    <property type="entry name" value="HSP70_C_sf"/>
</dbReference>
<dbReference type="PANTHER" id="PTHR45639">
    <property type="entry name" value="HSC70CB, ISOFORM G-RELATED"/>
    <property type="match status" value="1"/>
</dbReference>
<evidence type="ECO:0000256" key="9">
    <source>
        <dbReference type="SAM" id="Coils"/>
    </source>
</evidence>
<feature type="compositionally biased region" description="Polar residues" evidence="10">
    <location>
        <begin position="562"/>
        <end position="573"/>
    </location>
</feature>
<feature type="coiled-coil region" evidence="9">
    <location>
        <begin position="784"/>
        <end position="811"/>
    </location>
</feature>
<dbReference type="AlphaFoldDB" id="A0A7I8V735"/>
<dbReference type="FunFam" id="3.30.420.40:FF:000171">
    <property type="entry name" value="Heat shock 70 kDa protein 4"/>
    <property type="match status" value="1"/>
</dbReference>
<dbReference type="GO" id="GO:0005524">
    <property type="term" value="F:ATP binding"/>
    <property type="evidence" value="ECO:0007669"/>
    <property type="project" value="UniProtKB-KW"/>
</dbReference>
<feature type="region of interest" description="Disordered" evidence="10">
    <location>
        <begin position="906"/>
        <end position="991"/>
    </location>
</feature>
<dbReference type="OrthoDB" id="10262720at2759"/>
<evidence type="ECO:0000256" key="2">
    <source>
        <dbReference type="ARBA" id="ARBA00007381"/>
    </source>
</evidence>
<dbReference type="Gene3D" id="3.30.30.30">
    <property type="match status" value="1"/>
</dbReference>
<evidence type="ECO:0000256" key="6">
    <source>
        <dbReference type="ARBA" id="ARBA00022840"/>
    </source>
</evidence>
<evidence type="ECO:0000256" key="8">
    <source>
        <dbReference type="ARBA" id="ARBA00040503"/>
    </source>
</evidence>
<dbReference type="Gene3D" id="3.90.640.10">
    <property type="entry name" value="Actin, Chain A, domain 4"/>
    <property type="match status" value="1"/>
</dbReference>
<feature type="compositionally biased region" description="Polar residues" evidence="10">
    <location>
        <begin position="973"/>
        <end position="984"/>
    </location>
</feature>
<dbReference type="SUPFAM" id="SSF100934">
    <property type="entry name" value="Heat shock protein 70kD (HSP70), C-terminal subdomain"/>
    <property type="match status" value="1"/>
</dbReference>
<evidence type="ECO:0000256" key="3">
    <source>
        <dbReference type="ARBA" id="ARBA00022729"/>
    </source>
</evidence>
<dbReference type="Gene3D" id="1.20.1270.10">
    <property type="match status" value="1"/>
</dbReference>
<accession>A0A7I8V735</accession>
<keyword evidence="13" id="KW-1185">Reference proteome</keyword>
<comment type="subcellular location">
    <subcellularLocation>
        <location evidence="1">Endoplasmic reticulum lumen</location>
    </subcellularLocation>
</comment>
<keyword evidence="5" id="KW-0256">Endoplasmic reticulum</keyword>
<dbReference type="PRINTS" id="PR00301">
    <property type="entry name" value="HEATSHOCK70"/>
</dbReference>
<dbReference type="GO" id="GO:0140662">
    <property type="term" value="F:ATP-dependent protein folding chaperone"/>
    <property type="evidence" value="ECO:0007669"/>
    <property type="project" value="InterPro"/>
</dbReference>
<dbReference type="GO" id="GO:0005788">
    <property type="term" value="C:endoplasmic reticulum lumen"/>
    <property type="evidence" value="ECO:0007669"/>
    <property type="project" value="UniProtKB-SubCell"/>
</dbReference>